<dbReference type="EMBL" id="LTEB01000017">
    <property type="protein sequence ID" value="KXU18683.1"/>
    <property type="molecule type" value="Genomic_DNA"/>
</dbReference>
<sequence length="94" mass="10098">MALAAVLGVGAAARGGSLRGALALRLGFANLSYRLAGAVRRHGVRRGNTPDTVAYEQREKETEGDKDIHATCIGLHRTLLSFSSHLWRVLRGMA</sequence>
<protein>
    <submittedName>
        <fullName evidence="1">Uncharacterized protein</fullName>
    </submittedName>
</protein>
<organism evidence="1 2">
    <name type="scientific">Corynebacterium simulans</name>
    <dbReference type="NCBI Taxonomy" id="146827"/>
    <lineage>
        <taxon>Bacteria</taxon>
        <taxon>Bacillati</taxon>
        <taxon>Actinomycetota</taxon>
        <taxon>Actinomycetes</taxon>
        <taxon>Mycobacteriales</taxon>
        <taxon>Corynebacteriaceae</taxon>
        <taxon>Corynebacterium</taxon>
    </lineage>
</organism>
<evidence type="ECO:0000313" key="2">
    <source>
        <dbReference type="Proteomes" id="UP000070339"/>
    </source>
</evidence>
<keyword evidence="2" id="KW-1185">Reference proteome</keyword>
<proteinExistence type="predicted"/>
<dbReference type="Proteomes" id="UP000070339">
    <property type="component" value="Unassembled WGS sequence"/>
</dbReference>
<reference evidence="1 2" key="1">
    <citation type="journal article" date="2016" name="Int. J. Syst. Evol. Microbiol.">
        <title>Resolving the Complexity of Human Skin Metagenomes Using Single-Molecule Sequencing.</title>
        <authorList>
            <consortium name="NISC Comparative Sequencing Program"/>
            <person name="Tsai Y.C."/>
            <person name="Conlan S."/>
            <person name="Deming C."/>
            <person name="Segre J.A."/>
            <person name="Kong H.H."/>
            <person name="Korlach J."/>
            <person name="Oh J."/>
        </authorList>
    </citation>
    <scope>NUCLEOTIDE SEQUENCE [LARGE SCALE GENOMIC DNA]</scope>
    <source>
        <strain evidence="1 2">1B08</strain>
    </source>
</reference>
<comment type="caution">
    <text evidence="1">The sequence shown here is derived from an EMBL/GenBank/DDBJ whole genome shotgun (WGS) entry which is preliminary data.</text>
</comment>
<name>A0ABR5VB76_9CORY</name>
<accession>A0ABR5VB76</accession>
<gene>
    <name evidence="1" type="ORF">WM41_0647</name>
</gene>
<evidence type="ECO:0000313" key="1">
    <source>
        <dbReference type="EMBL" id="KXU18683.1"/>
    </source>
</evidence>